<dbReference type="PRINTS" id="PR00344">
    <property type="entry name" value="BCTRLSENSOR"/>
</dbReference>
<dbReference type="EMBL" id="JAOQKI010000001">
    <property type="protein sequence ID" value="MCU6715731.1"/>
    <property type="molecule type" value="Genomic_DNA"/>
</dbReference>
<dbReference type="PANTHER" id="PTHR34220:SF7">
    <property type="entry name" value="SENSOR HISTIDINE KINASE YPDA"/>
    <property type="match status" value="1"/>
</dbReference>
<dbReference type="Pfam" id="PF02518">
    <property type="entry name" value="HATPase_c"/>
    <property type="match status" value="1"/>
</dbReference>
<reference evidence="14 15" key="1">
    <citation type="journal article" date="2021" name="ISME Commun">
        <title>Automated analysis of genomic sequences facilitates high-throughput and comprehensive description of bacteria.</title>
        <authorList>
            <person name="Hitch T.C.A."/>
        </authorList>
    </citation>
    <scope>NUCLEOTIDE SEQUENCE [LARGE SCALE GENOMIC DNA]</scope>
    <source>
        <strain evidence="14 15">Sanger_19</strain>
    </source>
</reference>
<keyword evidence="7 12" id="KW-1133">Transmembrane helix</keyword>
<dbReference type="InterPro" id="IPR005467">
    <property type="entry name" value="His_kinase_dom"/>
</dbReference>
<name>A0ABT2S9K5_9FIRM</name>
<dbReference type="Pfam" id="PF06580">
    <property type="entry name" value="His_kinase"/>
    <property type="match status" value="1"/>
</dbReference>
<feature type="domain" description="Histidine kinase" evidence="13">
    <location>
        <begin position="476"/>
        <end position="583"/>
    </location>
</feature>
<evidence type="ECO:0000256" key="6">
    <source>
        <dbReference type="ARBA" id="ARBA00022777"/>
    </source>
</evidence>
<dbReference type="PROSITE" id="PS50109">
    <property type="entry name" value="HIS_KIN"/>
    <property type="match status" value="1"/>
</dbReference>
<keyword evidence="15" id="KW-1185">Reference proteome</keyword>
<dbReference type="Gene3D" id="3.30.450.20">
    <property type="entry name" value="PAS domain"/>
    <property type="match status" value="2"/>
</dbReference>
<keyword evidence="8" id="KW-0902">Two-component regulatory system</keyword>
<feature type="coiled-coil region" evidence="10">
    <location>
        <begin position="354"/>
        <end position="381"/>
    </location>
</feature>
<dbReference type="InterPro" id="IPR010559">
    <property type="entry name" value="Sig_transdc_His_kin_internal"/>
</dbReference>
<comment type="subcellular location">
    <subcellularLocation>
        <location evidence="2">Cell membrane</location>
        <topology evidence="2">Multi-pass membrane protein</topology>
    </subcellularLocation>
</comment>
<evidence type="ECO:0000256" key="11">
    <source>
        <dbReference type="SAM" id="MobiDB-lite"/>
    </source>
</evidence>
<comment type="caution">
    <text evidence="14">The sequence shown here is derived from an EMBL/GenBank/DDBJ whole genome shotgun (WGS) entry which is preliminary data.</text>
</comment>
<evidence type="ECO:0000256" key="1">
    <source>
        <dbReference type="ARBA" id="ARBA00000085"/>
    </source>
</evidence>
<protein>
    <recommendedName>
        <fullName evidence="3">histidine kinase</fullName>
        <ecNumber evidence="3">2.7.13.3</ecNumber>
    </recommendedName>
</protein>
<keyword evidence="4" id="KW-1003">Cell membrane</keyword>
<keyword evidence="10" id="KW-0175">Coiled coil</keyword>
<gene>
    <name evidence="14" type="ORF">OCV43_00380</name>
</gene>
<accession>A0ABT2S9K5</accession>
<feature type="transmembrane region" description="Helical" evidence="12">
    <location>
        <begin position="291"/>
        <end position="309"/>
    </location>
</feature>
<keyword evidence="6 14" id="KW-0808">Transferase</keyword>
<dbReference type="InterPro" id="IPR050640">
    <property type="entry name" value="Bact_2-comp_sensor_kinase"/>
</dbReference>
<sequence length="607" mass="69245">MMQNISAWMDIQSLLMTVLSAMTIVTTIVMGLLIYSRFKMSVKETAISNAESRIESTVDQVNNELRNMRQICNAVNYNIVQEYDISDQEFSRQFSLLYEVNNDKLQSMALYDSDGKIIAAEPVATREKNQKVTEQDWYKSATDEIENIHISTPHIQDLFGNETYQYNWVVSLSSLVDMNHGDTPDSGVLLVDMKYSMIEEVLDNLNEAAGETYYYLCTDDGEILYHPRKAEIDRGFFTEDSSTAAGYADGTYEISVNGVKSNIVVNSLSYTGWKLVGVVPEGVQTASINKFRYYIIATAIILLMMLFVVNKIMAKKISKPILKLDESVKSYETGEKTEIYIGGASEIRHLAYSVQNSYKQIEQLMEEIIRQQNKRRKSEMDALQSQINPHFLYNTLESITWMVEANKNEEAVFMISELAKLLRISLSKGKTVIRISEELQHSKSYMNIQQIRYKDRFQVEFLIDKNVEECCTVKLVVQPLLENAIYYGVGNMDEDEGGKIIVRGEQKGNDIFLSVEDNGMGMSREVVDNLLTNSEKVPKHGSGVGLINVHTRIQLMFGKEYGLKIYSEPDEGTKAVIHIPAIPYSEEKRGELENQNRKRERVEDEKK</sequence>
<dbReference type="Gene3D" id="3.30.565.10">
    <property type="entry name" value="Histidine kinase-like ATPase, C-terminal domain"/>
    <property type="match status" value="1"/>
</dbReference>
<dbReference type="InterPro" id="IPR003594">
    <property type="entry name" value="HATPase_dom"/>
</dbReference>
<evidence type="ECO:0000256" key="5">
    <source>
        <dbReference type="ARBA" id="ARBA00022692"/>
    </source>
</evidence>
<dbReference type="Proteomes" id="UP001209666">
    <property type="component" value="Unassembled WGS sequence"/>
</dbReference>
<evidence type="ECO:0000256" key="2">
    <source>
        <dbReference type="ARBA" id="ARBA00004651"/>
    </source>
</evidence>
<dbReference type="InterPro" id="IPR004358">
    <property type="entry name" value="Sig_transdc_His_kin-like_C"/>
</dbReference>
<evidence type="ECO:0000256" key="12">
    <source>
        <dbReference type="SAM" id="Phobius"/>
    </source>
</evidence>
<keyword evidence="5 12" id="KW-0812">Transmembrane</keyword>
<evidence type="ECO:0000313" key="15">
    <source>
        <dbReference type="Proteomes" id="UP001209666"/>
    </source>
</evidence>
<dbReference type="SMART" id="SM00387">
    <property type="entry name" value="HATPase_c"/>
    <property type="match status" value="1"/>
</dbReference>
<dbReference type="SUPFAM" id="SSF55874">
    <property type="entry name" value="ATPase domain of HSP90 chaperone/DNA topoisomerase II/histidine kinase"/>
    <property type="match status" value="1"/>
</dbReference>
<feature type="transmembrane region" description="Helical" evidence="12">
    <location>
        <begin position="12"/>
        <end position="35"/>
    </location>
</feature>
<dbReference type="EC" id="2.7.13.3" evidence="3"/>
<evidence type="ECO:0000256" key="9">
    <source>
        <dbReference type="ARBA" id="ARBA00023136"/>
    </source>
</evidence>
<organism evidence="14 15">
    <name type="scientific">Roseburia amylophila</name>
    <dbReference type="NCBI Taxonomy" id="2981794"/>
    <lineage>
        <taxon>Bacteria</taxon>
        <taxon>Bacillati</taxon>
        <taxon>Bacillota</taxon>
        <taxon>Clostridia</taxon>
        <taxon>Lachnospirales</taxon>
        <taxon>Lachnospiraceae</taxon>
        <taxon>Roseburia</taxon>
    </lineage>
</organism>
<feature type="region of interest" description="Disordered" evidence="11">
    <location>
        <begin position="586"/>
        <end position="607"/>
    </location>
</feature>
<dbReference type="InterPro" id="IPR033479">
    <property type="entry name" value="dCache_1"/>
</dbReference>
<evidence type="ECO:0000256" key="4">
    <source>
        <dbReference type="ARBA" id="ARBA00022475"/>
    </source>
</evidence>
<proteinExistence type="predicted"/>
<evidence type="ECO:0000256" key="8">
    <source>
        <dbReference type="ARBA" id="ARBA00023012"/>
    </source>
</evidence>
<dbReference type="PANTHER" id="PTHR34220">
    <property type="entry name" value="SENSOR HISTIDINE KINASE YPDA"/>
    <property type="match status" value="1"/>
</dbReference>
<evidence type="ECO:0000256" key="10">
    <source>
        <dbReference type="SAM" id="Coils"/>
    </source>
</evidence>
<dbReference type="GO" id="GO:0016301">
    <property type="term" value="F:kinase activity"/>
    <property type="evidence" value="ECO:0007669"/>
    <property type="project" value="UniProtKB-KW"/>
</dbReference>
<dbReference type="InterPro" id="IPR036890">
    <property type="entry name" value="HATPase_C_sf"/>
</dbReference>
<evidence type="ECO:0000256" key="7">
    <source>
        <dbReference type="ARBA" id="ARBA00022989"/>
    </source>
</evidence>
<keyword evidence="6 14" id="KW-0418">Kinase</keyword>
<keyword evidence="9 12" id="KW-0472">Membrane</keyword>
<evidence type="ECO:0000259" key="13">
    <source>
        <dbReference type="PROSITE" id="PS50109"/>
    </source>
</evidence>
<dbReference type="Gene3D" id="6.10.340.10">
    <property type="match status" value="1"/>
</dbReference>
<dbReference type="Pfam" id="PF02743">
    <property type="entry name" value="dCache_1"/>
    <property type="match status" value="1"/>
</dbReference>
<evidence type="ECO:0000313" key="14">
    <source>
        <dbReference type="EMBL" id="MCU6715731.1"/>
    </source>
</evidence>
<comment type="catalytic activity">
    <reaction evidence="1">
        <text>ATP + protein L-histidine = ADP + protein N-phospho-L-histidine.</text>
        <dbReference type="EC" id="2.7.13.3"/>
    </reaction>
</comment>
<evidence type="ECO:0000256" key="3">
    <source>
        <dbReference type="ARBA" id="ARBA00012438"/>
    </source>
</evidence>